<comment type="caution">
    <text evidence="2">The sequence shown here is derived from an EMBL/GenBank/DDBJ whole genome shotgun (WGS) entry which is preliminary data.</text>
</comment>
<name>A0A6A4SDH9_SCOMX</name>
<reference evidence="2 3" key="1">
    <citation type="submission" date="2019-06" db="EMBL/GenBank/DDBJ databases">
        <title>Draft genomes of female and male turbot (Scophthalmus maximus).</title>
        <authorList>
            <person name="Xu H."/>
            <person name="Xu X.-W."/>
            <person name="Shao C."/>
            <person name="Chen S."/>
        </authorList>
    </citation>
    <scope>NUCLEOTIDE SEQUENCE [LARGE SCALE GENOMIC DNA]</scope>
    <source>
        <strain evidence="2">Ysfricsl-2016a</strain>
        <tissue evidence="2">Blood</tissue>
    </source>
</reference>
<accession>A0A6A4SDH9</accession>
<keyword evidence="1" id="KW-0812">Transmembrane</keyword>
<dbReference type="EMBL" id="VEVO01000013">
    <property type="protein sequence ID" value="KAF0033196.1"/>
    <property type="molecule type" value="Genomic_DNA"/>
</dbReference>
<sequence>MMLNIWELAIPLPAVLIITVVFYLVAMAIGLWIRVCVKDRCAPDCGDCCPNISVCDRCFSLAETCDCRLPTMRSCRASSCPSPACLNWDCACTCQPPECESCNCLCCEIRIK</sequence>
<evidence type="ECO:0000313" key="2">
    <source>
        <dbReference type="EMBL" id="KAF0033196.1"/>
    </source>
</evidence>
<keyword evidence="1" id="KW-1133">Transmembrane helix</keyword>
<evidence type="ECO:0000313" key="3">
    <source>
        <dbReference type="Proteomes" id="UP000438429"/>
    </source>
</evidence>
<evidence type="ECO:0000256" key="1">
    <source>
        <dbReference type="SAM" id="Phobius"/>
    </source>
</evidence>
<keyword evidence="1" id="KW-0472">Membrane</keyword>
<proteinExistence type="predicted"/>
<feature type="transmembrane region" description="Helical" evidence="1">
    <location>
        <begin position="12"/>
        <end position="33"/>
    </location>
</feature>
<protein>
    <submittedName>
        <fullName evidence="2">Uncharacterized protein</fullName>
    </submittedName>
</protein>
<dbReference type="AlphaFoldDB" id="A0A6A4SDH9"/>
<dbReference type="Proteomes" id="UP000438429">
    <property type="component" value="Unassembled WGS sequence"/>
</dbReference>
<gene>
    <name evidence="2" type="ORF">F2P81_015486</name>
</gene>
<organism evidence="2 3">
    <name type="scientific">Scophthalmus maximus</name>
    <name type="common">Turbot</name>
    <name type="synonym">Psetta maxima</name>
    <dbReference type="NCBI Taxonomy" id="52904"/>
    <lineage>
        <taxon>Eukaryota</taxon>
        <taxon>Metazoa</taxon>
        <taxon>Chordata</taxon>
        <taxon>Craniata</taxon>
        <taxon>Vertebrata</taxon>
        <taxon>Euteleostomi</taxon>
        <taxon>Actinopterygii</taxon>
        <taxon>Neopterygii</taxon>
        <taxon>Teleostei</taxon>
        <taxon>Neoteleostei</taxon>
        <taxon>Acanthomorphata</taxon>
        <taxon>Carangaria</taxon>
        <taxon>Pleuronectiformes</taxon>
        <taxon>Pleuronectoidei</taxon>
        <taxon>Scophthalmidae</taxon>
        <taxon>Scophthalmus</taxon>
    </lineage>
</organism>